<dbReference type="EC" id="2.5.1.9" evidence="4 9"/>
<keyword evidence="7" id="KW-0808">Transferase</keyword>
<dbReference type="EMBL" id="BMJS01000009">
    <property type="protein sequence ID" value="GGF95954.1"/>
    <property type="molecule type" value="Genomic_DNA"/>
</dbReference>
<comment type="catalytic activity">
    <reaction evidence="1">
        <text>2 6,7-dimethyl-8-(1-D-ribityl)lumazine + H(+) = 5-amino-6-(D-ribitylamino)uracil + riboflavin</text>
        <dbReference type="Rhea" id="RHEA:20772"/>
        <dbReference type="ChEBI" id="CHEBI:15378"/>
        <dbReference type="ChEBI" id="CHEBI:15934"/>
        <dbReference type="ChEBI" id="CHEBI:57986"/>
        <dbReference type="ChEBI" id="CHEBI:58201"/>
        <dbReference type="EC" id="2.5.1.9"/>
    </reaction>
</comment>
<evidence type="ECO:0000256" key="1">
    <source>
        <dbReference type="ARBA" id="ARBA00000968"/>
    </source>
</evidence>
<evidence type="ECO:0000256" key="8">
    <source>
        <dbReference type="ARBA" id="ARBA00022737"/>
    </source>
</evidence>
<organism evidence="12 13">
    <name type="scientific">Cysteiniphilum litorale</name>
    <dbReference type="NCBI Taxonomy" id="2056700"/>
    <lineage>
        <taxon>Bacteria</taxon>
        <taxon>Pseudomonadati</taxon>
        <taxon>Pseudomonadota</taxon>
        <taxon>Gammaproteobacteria</taxon>
        <taxon>Thiotrichales</taxon>
        <taxon>Fastidiosibacteraceae</taxon>
        <taxon>Cysteiniphilum</taxon>
    </lineage>
</organism>
<dbReference type="GO" id="GO:0009231">
    <property type="term" value="P:riboflavin biosynthetic process"/>
    <property type="evidence" value="ECO:0007669"/>
    <property type="project" value="UniProtKB-KW"/>
</dbReference>
<keyword evidence="8" id="KW-0677">Repeat</keyword>
<evidence type="ECO:0000259" key="11">
    <source>
        <dbReference type="PROSITE" id="PS51177"/>
    </source>
</evidence>
<dbReference type="Proteomes" id="UP000636949">
    <property type="component" value="Unassembled WGS sequence"/>
</dbReference>
<proteinExistence type="predicted"/>
<dbReference type="InterPro" id="IPR017938">
    <property type="entry name" value="Riboflavin_synthase-like_b-brl"/>
</dbReference>
<feature type="repeat" description="Lumazine-binding" evidence="10">
    <location>
        <begin position="97"/>
        <end position="193"/>
    </location>
</feature>
<evidence type="ECO:0000313" key="12">
    <source>
        <dbReference type="EMBL" id="GGF95954.1"/>
    </source>
</evidence>
<evidence type="ECO:0000256" key="4">
    <source>
        <dbReference type="ARBA" id="ARBA00012827"/>
    </source>
</evidence>
<keyword evidence="13" id="KW-1185">Reference proteome</keyword>
<dbReference type="OrthoDB" id="9788537at2"/>
<name>A0A8J3E8K8_9GAMM</name>
<evidence type="ECO:0000256" key="3">
    <source>
        <dbReference type="ARBA" id="ARBA00004887"/>
    </source>
</evidence>
<reference evidence="12" key="1">
    <citation type="journal article" date="2014" name="Int. J. Syst. Evol. Microbiol.">
        <title>Complete genome sequence of Corynebacterium casei LMG S-19264T (=DSM 44701T), isolated from a smear-ripened cheese.</title>
        <authorList>
            <consortium name="US DOE Joint Genome Institute (JGI-PGF)"/>
            <person name="Walter F."/>
            <person name="Albersmeier A."/>
            <person name="Kalinowski J."/>
            <person name="Ruckert C."/>
        </authorList>
    </citation>
    <scope>NUCLEOTIDE SEQUENCE</scope>
    <source>
        <strain evidence="12">CGMCC 1.15758</strain>
    </source>
</reference>
<comment type="pathway">
    <text evidence="3">Cofactor biosynthesis; riboflavin biosynthesis; riboflavin from 2-hydroxy-3-oxobutyl phosphate and 5-amino-6-(D-ribitylamino)uracil: step 2/2.</text>
</comment>
<sequence length="202" mass="21941">MFSGIVQEVATVDSVLGSDLITLVIRSEQLASCKIGDSIAINGVCLTVVTLDKVKGLVSFEAVPETLRKTTLGQLVAGSHVNLELSLRLNDFIGGHMVQGHVDGVGEVKSITHEAEAWLVAISAPLEILRYLVNKGFITIDGMSITVIEVKGDYFTVTFIPHTIDATIVKNYQVGTKVNLEADPIGKHIHHYMEKIQYVSKN</sequence>
<feature type="repeat" description="Lumazine-binding" evidence="10">
    <location>
        <begin position="1"/>
        <end position="96"/>
    </location>
</feature>
<dbReference type="NCBIfam" id="NF006767">
    <property type="entry name" value="PRK09289.1"/>
    <property type="match status" value="1"/>
</dbReference>
<dbReference type="CDD" id="cd00402">
    <property type="entry name" value="Riboflavin_synthase_like"/>
    <property type="match status" value="1"/>
</dbReference>
<evidence type="ECO:0000256" key="7">
    <source>
        <dbReference type="ARBA" id="ARBA00022679"/>
    </source>
</evidence>
<feature type="domain" description="Lumazine-binding" evidence="11">
    <location>
        <begin position="97"/>
        <end position="193"/>
    </location>
</feature>
<dbReference type="SUPFAM" id="SSF63380">
    <property type="entry name" value="Riboflavin synthase domain-like"/>
    <property type="match status" value="2"/>
</dbReference>
<dbReference type="Pfam" id="PF00677">
    <property type="entry name" value="Lum_binding"/>
    <property type="match status" value="2"/>
</dbReference>
<comment type="caution">
    <text evidence="12">The sequence shown here is derived from an EMBL/GenBank/DDBJ whole genome shotgun (WGS) entry which is preliminary data.</text>
</comment>
<reference evidence="12" key="2">
    <citation type="submission" date="2020-09" db="EMBL/GenBank/DDBJ databases">
        <authorList>
            <person name="Sun Q."/>
            <person name="Zhou Y."/>
        </authorList>
    </citation>
    <scope>NUCLEOTIDE SEQUENCE</scope>
    <source>
        <strain evidence="12">CGMCC 1.15758</strain>
    </source>
</reference>
<evidence type="ECO:0000256" key="6">
    <source>
        <dbReference type="ARBA" id="ARBA00022619"/>
    </source>
</evidence>
<dbReference type="PROSITE" id="PS51177">
    <property type="entry name" value="LUMAZINE_BIND"/>
    <property type="match status" value="2"/>
</dbReference>
<dbReference type="AlphaFoldDB" id="A0A8J3E8K8"/>
<dbReference type="PANTHER" id="PTHR21098">
    <property type="entry name" value="RIBOFLAVIN SYNTHASE ALPHA CHAIN"/>
    <property type="match status" value="1"/>
</dbReference>
<dbReference type="InterPro" id="IPR001783">
    <property type="entry name" value="Lumazine-bd"/>
</dbReference>
<dbReference type="NCBIfam" id="TIGR00187">
    <property type="entry name" value="ribE"/>
    <property type="match status" value="1"/>
</dbReference>
<comment type="function">
    <text evidence="2">Catalyzes the dismutation of two molecules of 6,7-dimethyl-8-ribityllumazine, resulting in the formation of riboflavin and 5-amino-6-(D-ribitylamino)uracil.</text>
</comment>
<protein>
    <recommendedName>
        <fullName evidence="5 9">Riboflavin synthase</fullName>
        <ecNumber evidence="4 9">2.5.1.9</ecNumber>
    </recommendedName>
</protein>
<dbReference type="PANTHER" id="PTHR21098:SF12">
    <property type="entry name" value="RIBOFLAVIN SYNTHASE"/>
    <property type="match status" value="1"/>
</dbReference>
<accession>A0A8J3E8K8</accession>
<keyword evidence="6" id="KW-0686">Riboflavin biosynthesis</keyword>
<evidence type="ECO:0000313" key="13">
    <source>
        <dbReference type="Proteomes" id="UP000636949"/>
    </source>
</evidence>
<feature type="domain" description="Lumazine-binding" evidence="11">
    <location>
        <begin position="1"/>
        <end position="96"/>
    </location>
</feature>
<dbReference type="GO" id="GO:0004746">
    <property type="term" value="F:riboflavin synthase activity"/>
    <property type="evidence" value="ECO:0007669"/>
    <property type="project" value="UniProtKB-UniRule"/>
</dbReference>
<gene>
    <name evidence="12" type="primary">ribB</name>
    <name evidence="12" type="ORF">GCM10010995_11520</name>
</gene>
<evidence type="ECO:0000256" key="5">
    <source>
        <dbReference type="ARBA" id="ARBA00013950"/>
    </source>
</evidence>
<dbReference type="InterPro" id="IPR023366">
    <property type="entry name" value="ATP_synth_asu-like_sf"/>
</dbReference>
<dbReference type="RefSeq" id="WP_117002171.1">
    <property type="nucleotide sequence ID" value="NZ_BMJS01000009.1"/>
</dbReference>
<dbReference type="PIRSF" id="PIRSF000498">
    <property type="entry name" value="Riboflavin_syn_A"/>
    <property type="match status" value="1"/>
</dbReference>
<dbReference type="FunFam" id="2.40.30.20:FF:000004">
    <property type="entry name" value="Riboflavin synthase, alpha subunit"/>
    <property type="match status" value="1"/>
</dbReference>
<dbReference type="Gene3D" id="2.40.30.20">
    <property type="match status" value="2"/>
</dbReference>
<evidence type="ECO:0000256" key="2">
    <source>
        <dbReference type="ARBA" id="ARBA00002803"/>
    </source>
</evidence>
<evidence type="ECO:0000256" key="10">
    <source>
        <dbReference type="PROSITE-ProRule" id="PRU00524"/>
    </source>
</evidence>
<dbReference type="InterPro" id="IPR026017">
    <property type="entry name" value="Lumazine-bd_dom"/>
</dbReference>
<evidence type="ECO:0000256" key="9">
    <source>
        <dbReference type="NCBIfam" id="TIGR00187"/>
    </source>
</evidence>